<reference evidence="2 3" key="1">
    <citation type="submission" date="2018-06" db="EMBL/GenBank/DDBJ databases">
        <title>Genomic Encyclopedia of Type Strains, Phase III (KMG-III): the genomes of soil and plant-associated and newly described type strains.</title>
        <authorList>
            <person name="Whitman W."/>
        </authorList>
    </citation>
    <scope>NUCLEOTIDE SEQUENCE [LARGE SCALE GENOMIC DNA]</scope>
    <source>
        <strain evidence="2 3">CGMCC 1.8979</strain>
    </source>
</reference>
<dbReference type="InterPro" id="IPR024596">
    <property type="entry name" value="RNApol_su_b/EpuA"/>
</dbReference>
<dbReference type="GO" id="GO:0000428">
    <property type="term" value="C:DNA-directed RNA polymerase complex"/>
    <property type="evidence" value="ECO:0007669"/>
    <property type="project" value="UniProtKB-KW"/>
</dbReference>
<comment type="caution">
    <text evidence="2">The sequence shown here is derived from an EMBL/GenBank/DDBJ whole genome shotgun (WGS) entry which is preliminary data.</text>
</comment>
<name>A0A327YHD7_9BACL</name>
<dbReference type="RefSeq" id="WP_111644719.1">
    <property type="nucleotide sequence ID" value="NZ_QLMH01000004.1"/>
</dbReference>
<keyword evidence="2" id="KW-0240">DNA-directed RNA polymerase</keyword>
<accession>A0A327YHD7</accession>
<feature type="transmembrane region" description="Helical" evidence="1">
    <location>
        <begin position="32"/>
        <end position="58"/>
    </location>
</feature>
<dbReference type="OrthoDB" id="2300232at2"/>
<protein>
    <submittedName>
        <fullName evidence="2">DNA-directed RNA polymerase subunit beta</fullName>
    </submittedName>
</protein>
<keyword evidence="3" id="KW-1185">Reference proteome</keyword>
<dbReference type="Pfam" id="PF11772">
    <property type="entry name" value="EpuA"/>
    <property type="match status" value="1"/>
</dbReference>
<keyword evidence="1" id="KW-1133">Transmembrane helix</keyword>
<keyword evidence="2" id="KW-0804">Transcription</keyword>
<keyword evidence="1" id="KW-0472">Membrane</keyword>
<proteinExistence type="predicted"/>
<dbReference type="Proteomes" id="UP000248555">
    <property type="component" value="Unassembled WGS sequence"/>
</dbReference>
<sequence>MKAEKKEEQKQEQHEEKPIPIWRRYRVRFIPIWLRLVIVAGLIVISTLTGAMIGYGVIGDGKPLDALKPSTWQHIIDIVKKDTDKP</sequence>
<organism evidence="2 3">
    <name type="scientific">Paranoxybacillus vitaminiphilus</name>
    <dbReference type="NCBI Taxonomy" id="581036"/>
    <lineage>
        <taxon>Bacteria</taxon>
        <taxon>Bacillati</taxon>
        <taxon>Bacillota</taxon>
        <taxon>Bacilli</taxon>
        <taxon>Bacillales</taxon>
        <taxon>Anoxybacillaceae</taxon>
        <taxon>Paranoxybacillus</taxon>
    </lineage>
</organism>
<evidence type="ECO:0000256" key="1">
    <source>
        <dbReference type="SAM" id="Phobius"/>
    </source>
</evidence>
<keyword evidence="1" id="KW-0812">Transmembrane</keyword>
<evidence type="ECO:0000313" key="3">
    <source>
        <dbReference type="Proteomes" id="UP000248555"/>
    </source>
</evidence>
<dbReference type="AlphaFoldDB" id="A0A327YHD7"/>
<gene>
    <name evidence="2" type="ORF">B0I26_10462</name>
</gene>
<dbReference type="EMBL" id="QLMH01000004">
    <property type="protein sequence ID" value="RAK20410.1"/>
    <property type="molecule type" value="Genomic_DNA"/>
</dbReference>
<evidence type="ECO:0000313" key="2">
    <source>
        <dbReference type="EMBL" id="RAK20410.1"/>
    </source>
</evidence>